<gene>
    <name evidence="7" type="primary">rsmH</name>
    <name evidence="7" type="ORF">GNF81_15605</name>
</gene>
<evidence type="ECO:0000256" key="5">
    <source>
        <dbReference type="ARBA" id="ARBA00022679"/>
    </source>
</evidence>
<evidence type="ECO:0000313" key="8">
    <source>
        <dbReference type="Proteomes" id="UP001289066"/>
    </source>
</evidence>
<dbReference type="GO" id="GO:0071424">
    <property type="term" value="F:rRNA (cytosine-N4-)-methyltransferase activity"/>
    <property type="evidence" value="ECO:0007669"/>
    <property type="project" value="TreeGrafter"/>
</dbReference>
<evidence type="ECO:0000256" key="6">
    <source>
        <dbReference type="ARBA" id="ARBA00022691"/>
    </source>
</evidence>
<feature type="non-terminal residue" evidence="7">
    <location>
        <position position="264"/>
    </location>
</feature>
<keyword evidence="2" id="KW-0963">Cytoplasm</keyword>
<dbReference type="Proteomes" id="UP001289066">
    <property type="component" value="Unassembled WGS sequence"/>
</dbReference>
<evidence type="ECO:0000256" key="2">
    <source>
        <dbReference type="ARBA" id="ARBA00022490"/>
    </source>
</evidence>
<keyword evidence="6" id="KW-0949">S-adenosyl-L-methionine</keyword>
<proteinExistence type="inferred from homology"/>
<dbReference type="HAMAP" id="MF_01007">
    <property type="entry name" value="16SrRNA_methyltr_H"/>
    <property type="match status" value="1"/>
</dbReference>
<evidence type="ECO:0000256" key="4">
    <source>
        <dbReference type="ARBA" id="ARBA00022603"/>
    </source>
</evidence>
<dbReference type="EMBL" id="WNVG01000260">
    <property type="protein sequence ID" value="MDZ5034144.1"/>
    <property type="molecule type" value="Genomic_DNA"/>
</dbReference>
<dbReference type="Pfam" id="PF01795">
    <property type="entry name" value="Methyltransf_5"/>
    <property type="match status" value="1"/>
</dbReference>
<organism evidence="7 8">
    <name type="scientific">Clostridium perfringens</name>
    <dbReference type="NCBI Taxonomy" id="1502"/>
    <lineage>
        <taxon>Bacteria</taxon>
        <taxon>Bacillati</taxon>
        <taxon>Bacillota</taxon>
        <taxon>Clostridia</taxon>
        <taxon>Eubacteriales</taxon>
        <taxon>Clostridiaceae</taxon>
        <taxon>Clostridium</taxon>
    </lineage>
</organism>
<accession>A0AAW9J7Q4</accession>
<dbReference type="NCBIfam" id="TIGR00006">
    <property type="entry name" value="16S rRNA (cytosine(1402)-N(4))-methyltransferase RsmH"/>
    <property type="match status" value="1"/>
</dbReference>
<dbReference type="SUPFAM" id="SSF53335">
    <property type="entry name" value="S-adenosyl-L-methionine-dependent methyltransferases"/>
    <property type="match status" value="1"/>
</dbReference>
<keyword evidence="3" id="KW-0698">rRNA processing</keyword>
<dbReference type="Gene3D" id="1.10.150.170">
    <property type="entry name" value="Putative methyltransferase TM0872, insert domain"/>
    <property type="match status" value="1"/>
</dbReference>
<dbReference type="InterPro" id="IPR029063">
    <property type="entry name" value="SAM-dependent_MTases_sf"/>
</dbReference>
<dbReference type="RefSeq" id="WP_322412657.1">
    <property type="nucleotide sequence ID" value="NZ_WNVG01000260.1"/>
</dbReference>
<dbReference type="FunFam" id="1.10.150.170:FF:000001">
    <property type="entry name" value="Ribosomal RNA small subunit methyltransferase H"/>
    <property type="match status" value="1"/>
</dbReference>
<comment type="caution">
    <text evidence="7">The sequence shown here is derived from an EMBL/GenBank/DDBJ whole genome shotgun (WGS) entry which is preliminary data.</text>
</comment>
<reference evidence="7" key="1">
    <citation type="submission" date="2019-11" db="EMBL/GenBank/DDBJ databases">
        <title>Characterization of Clostridium perfringens isolates from swine manure treated agricultural soils.</title>
        <authorList>
            <person name="Wushke S.T."/>
        </authorList>
    </citation>
    <scope>NUCLEOTIDE SEQUENCE</scope>
    <source>
        <strain evidence="7">X15</strain>
    </source>
</reference>
<dbReference type="PANTHER" id="PTHR11265">
    <property type="entry name" value="S-ADENOSYL-METHYLTRANSFERASE MRAW"/>
    <property type="match status" value="1"/>
</dbReference>
<protein>
    <submittedName>
        <fullName evidence="7">16S rRNA (Cytosine(1402)-N(4))-methyltransferase RsmH</fullName>
    </submittedName>
</protein>
<evidence type="ECO:0000256" key="3">
    <source>
        <dbReference type="ARBA" id="ARBA00022552"/>
    </source>
</evidence>
<feature type="non-terminal residue" evidence="7">
    <location>
        <position position="1"/>
    </location>
</feature>
<keyword evidence="5" id="KW-0808">Transferase</keyword>
<keyword evidence="4" id="KW-0489">Methyltransferase</keyword>
<sequence length="264" mass="29666">CIEGLNIKEDGIYVDGTLGGGGHSLEILKNLSESGTLIGVDQDKDALKAAGERLQSFKNVKFVHSNFYNIDSILNNLDIEKIDGMLMDLGVSSYQLDEGDRGFSYMQDAPLDMRMNRENSLSAYEVINEYEEEEIYRIIRDYGEEKFAKRIAKFIVENRQNKPIETTLELVEIIKAAIPARARREGPHPAKRTFQAIRIEVNSELSILNKAIEDGVNRLNKGGRMAIITFHSLEDRIVKVKFKELATSCTCPKEFPICVCGGKA</sequence>
<dbReference type="GO" id="GO:0005737">
    <property type="term" value="C:cytoplasm"/>
    <property type="evidence" value="ECO:0007669"/>
    <property type="project" value="TreeGrafter"/>
</dbReference>
<dbReference type="InterPro" id="IPR002903">
    <property type="entry name" value="RsmH"/>
</dbReference>
<dbReference type="AlphaFoldDB" id="A0AAW9J7Q4"/>
<evidence type="ECO:0000256" key="1">
    <source>
        <dbReference type="ARBA" id="ARBA00010396"/>
    </source>
</evidence>
<dbReference type="PANTHER" id="PTHR11265:SF0">
    <property type="entry name" value="12S RRNA N4-METHYLCYTIDINE METHYLTRANSFERASE"/>
    <property type="match status" value="1"/>
</dbReference>
<dbReference type="Gene3D" id="3.40.50.150">
    <property type="entry name" value="Vaccinia Virus protein VP39"/>
    <property type="match status" value="1"/>
</dbReference>
<evidence type="ECO:0000313" key="7">
    <source>
        <dbReference type="EMBL" id="MDZ5034144.1"/>
    </source>
</evidence>
<dbReference type="PIRSF" id="PIRSF004486">
    <property type="entry name" value="MraW"/>
    <property type="match status" value="1"/>
</dbReference>
<dbReference type="SUPFAM" id="SSF81799">
    <property type="entry name" value="Putative methyltransferase TM0872, insert domain"/>
    <property type="match status" value="1"/>
</dbReference>
<dbReference type="GO" id="GO:0070475">
    <property type="term" value="P:rRNA base methylation"/>
    <property type="evidence" value="ECO:0007669"/>
    <property type="project" value="TreeGrafter"/>
</dbReference>
<comment type="similarity">
    <text evidence="1">Belongs to the methyltransferase superfamily. RsmH family.</text>
</comment>
<dbReference type="InterPro" id="IPR023397">
    <property type="entry name" value="SAM-dep_MeTrfase_MraW_recog"/>
</dbReference>
<name>A0AAW9J7Q4_CLOPF</name>